<evidence type="ECO:0000313" key="5">
    <source>
        <dbReference type="EnsemblPlants" id="OB04G21650.1"/>
    </source>
</evidence>
<name>J3LYE0_ORYBR</name>
<evidence type="ECO:0000256" key="2">
    <source>
        <dbReference type="ARBA" id="ARBA00022737"/>
    </source>
</evidence>
<dbReference type="NCBIfam" id="TIGR00756">
    <property type="entry name" value="PPR"/>
    <property type="match status" value="1"/>
</dbReference>
<dbReference type="InterPro" id="IPR011990">
    <property type="entry name" value="TPR-like_helical_dom_sf"/>
</dbReference>
<evidence type="ECO:0000256" key="4">
    <source>
        <dbReference type="PROSITE-ProRule" id="PRU00708"/>
    </source>
</evidence>
<dbReference type="AlphaFoldDB" id="J3LYE0"/>
<dbReference type="HOGENOM" id="CLU_019802_0_0_1"/>
<protein>
    <recommendedName>
        <fullName evidence="7">Pentacotripeptide-repeat region of PRORP domain-containing protein</fullName>
    </recommendedName>
</protein>
<dbReference type="GO" id="GO:0003729">
    <property type="term" value="F:mRNA binding"/>
    <property type="evidence" value="ECO:0007669"/>
    <property type="project" value="UniProtKB-ARBA"/>
</dbReference>
<dbReference type="eggNOG" id="KOG4197">
    <property type="taxonomic scope" value="Eukaryota"/>
</dbReference>
<reference evidence="5" key="1">
    <citation type="journal article" date="2013" name="Nat. Commun.">
        <title>Whole-genome sequencing of Oryza brachyantha reveals mechanisms underlying Oryza genome evolution.</title>
        <authorList>
            <person name="Chen J."/>
            <person name="Huang Q."/>
            <person name="Gao D."/>
            <person name="Wang J."/>
            <person name="Lang Y."/>
            <person name="Liu T."/>
            <person name="Li B."/>
            <person name="Bai Z."/>
            <person name="Luis Goicoechea J."/>
            <person name="Liang C."/>
            <person name="Chen C."/>
            <person name="Zhang W."/>
            <person name="Sun S."/>
            <person name="Liao Y."/>
            <person name="Zhang X."/>
            <person name="Yang L."/>
            <person name="Song C."/>
            <person name="Wang M."/>
            <person name="Shi J."/>
            <person name="Liu G."/>
            <person name="Liu J."/>
            <person name="Zhou H."/>
            <person name="Zhou W."/>
            <person name="Yu Q."/>
            <person name="An N."/>
            <person name="Chen Y."/>
            <person name="Cai Q."/>
            <person name="Wang B."/>
            <person name="Liu B."/>
            <person name="Min J."/>
            <person name="Huang Y."/>
            <person name="Wu H."/>
            <person name="Li Z."/>
            <person name="Zhang Y."/>
            <person name="Yin Y."/>
            <person name="Song W."/>
            <person name="Jiang J."/>
            <person name="Jackson S.A."/>
            <person name="Wing R.A."/>
            <person name="Wang J."/>
            <person name="Chen M."/>
        </authorList>
    </citation>
    <scope>NUCLEOTIDE SEQUENCE [LARGE SCALE GENOMIC DNA]</scope>
    <source>
        <strain evidence="5">cv. IRGC 101232</strain>
    </source>
</reference>
<evidence type="ECO:0000256" key="3">
    <source>
        <dbReference type="ARBA" id="ARBA00022946"/>
    </source>
</evidence>
<proteinExistence type="inferred from homology"/>
<dbReference type="Proteomes" id="UP000006038">
    <property type="component" value="Chromosome 4"/>
</dbReference>
<dbReference type="FunFam" id="1.25.40.10:FF:001893">
    <property type="entry name" value="Pentatricopeptide repeat-containing protein mitochondrial"/>
    <property type="match status" value="1"/>
</dbReference>
<dbReference type="Pfam" id="PF01535">
    <property type="entry name" value="PPR"/>
    <property type="match status" value="1"/>
</dbReference>
<keyword evidence="3" id="KW-0809">Transit peptide</keyword>
<comment type="similarity">
    <text evidence="1">Belongs to the PPR family. P subfamily.</text>
</comment>
<dbReference type="Gramene" id="OB04G21650.1">
    <property type="protein sequence ID" value="OB04G21650.1"/>
    <property type="gene ID" value="OB04G21650"/>
</dbReference>
<feature type="repeat" description="PPR" evidence="4">
    <location>
        <begin position="78"/>
        <end position="112"/>
    </location>
</feature>
<dbReference type="STRING" id="4533.J3LYE0"/>
<dbReference type="InterPro" id="IPR002885">
    <property type="entry name" value="PPR_rpt"/>
</dbReference>
<organism evidence="5">
    <name type="scientific">Oryza brachyantha</name>
    <name type="common">malo sina</name>
    <dbReference type="NCBI Taxonomy" id="4533"/>
    <lineage>
        <taxon>Eukaryota</taxon>
        <taxon>Viridiplantae</taxon>
        <taxon>Streptophyta</taxon>
        <taxon>Embryophyta</taxon>
        <taxon>Tracheophyta</taxon>
        <taxon>Spermatophyta</taxon>
        <taxon>Magnoliopsida</taxon>
        <taxon>Liliopsida</taxon>
        <taxon>Poales</taxon>
        <taxon>Poaceae</taxon>
        <taxon>BOP clade</taxon>
        <taxon>Oryzoideae</taxon>
        <taxon>Oryzeae</taxon>
        <taxon>Oryzinae</taxon>
        <taxon>Oryza</taxon>
    </lineage>
</organism>
<dbReference type="EnsemblPlants" id="OB04G21650.1">
    <property type="protein sequence ID" value="OB04G21650.1"/>
    <property type="gene ID" value="OB04G21650"/>
</dbReference>
<evidence type="ECO:0008006" key="7">
    <source>
        <dbReference type="Google" id="ProtNLM"/>
    </source>
</evidence>
<keyword evidence="6" id="KW-1185">Reference proteome</keyword>
<dbReference type="OMA" id="NYICIIS"/>
<evidence type="ECO:0000313" key="6">
    <source>
        <dbReference type="Proteomes" id="UP000006038"/>
    </source>
</evidence>
<dbReference type="PANTHER" id="PTHR45717">
    <property type="entry name" value="OS12G0527900 PROTEIN"/>
    <property type="match status" value="1"/>
</dbReference>
<dbReference type="SUPFAM" id="SSF48452">
    <property type="entry name" value="TPR-like"/>
    <property type="match status" value="1"/>
</dbReference>
<dbReference type="GO" id="GO:0005739">
    <property type="term" value="C:mitochondrion"/>
    <property type="evidence" value="ECO:0007669"/>
    <property type="project" value="TreeGrafter"/>
</dbReference>
<sequence>MKTHHESDLSENDYGMRIDLITRVFGANAAEDFFEKLPAGAQSLEAYTALLHSYARSKMIDKAEKLFKRMKDANLPMNILVYNEMMTLYISVGELDKVSVVAEELKRQNVSPDLFTYNLRISASAASMDLEGYKGIIDEMSKDANTNEGWKLYRDLAAIYVDAGQLVGSGNSLVEAEVKISQREWITYDFLVILHTGLGNRDRIKDIWKSMLMTSQRMTSRNYICVLSSYLMCGQLKDAGEVVDQWQRSKAPEFDISACNRLLDAFLNAGFTDTANSFREMMLQKSCILTSRQECSS</sequence>
<dbReference type="Gene3D" id="1.25.40.10">
    <property type="entry name" value="Tetratricopeptide repeat domain"/>
    <property type="match status" value="2"/>
</dbReference>
<feature type="repeat" description="PPR" evidence="4">
    <location>
        <begin position="43"/>
        <end position="77"/>
    </location>
</feature>
<accession>J3LYE0</accession>
<evidence type="ECO:0000256" key="1">
    <source>
        <dbReference type="ARBA" id="ARBA00007626"/>
    </source>
</evidence>
<dbReference type="PANTHER" id="PTHR45717:SF4">
    <property type="entry name" value="OS04G0450200 PROTEIN"/>
    <property type="match status" value="1"/>
</dbReference>
<dbReference type="PROSITE" id="PS51375">
    <property type="entry name" value="PPR"/>
    <property type="match status" value="2"/>
</dbReference>
<reference evidence="5" key="2">
    <citation type="submission" date="2013-04" db="UniProtKB">
        <authorList>
            <consortium name="EnsemblPlants"/>
        </authorList>
    </citation>
    <scope>IDENTIFICATION</scope>
</reference>
<keyword evidence="2" id="KW-0677">Repeat</keyword>